<gene>
    <name evidence="1" type="ORF">BN1356_01882</name>
</gene>
<dbReference type="PANTHER" id="PTHR10000">
    <property type="entry name" value="PHOSPHOSERINE PHOSPHATASE"/>
    <property type="match status" value="1"/>
</dbReference>
<dbReference type="SFLD" id="SFLDG01140">
    <property type="entry name" value="C2.B:_Phosphomannomutase_and_P"/>
    <property type="match status" value="1"/>
</dbReference>
<dbReference type="InterPro" id="IPR036412">
    <property type="entry name" value="HAD-like_sf"/>
</dbReference>
<dbReference type="InterPro" id="IPR023214">
    <property type="entry name" value="HAD_sf"/>
</dbReference>
<reference evidence="2" key="1">
    <citation type="submission" date="2015-03" db="EMBL/GenBank/DDBJ databases">
        <authorList>
            <person name="Urmite Genomes"/>
        </authorList>
    </citation>
    <scope>NUCLEOTIDE SEQUENCE [LARGE SCALE GENOMIC DNA]</scope>
    <source>
        <strain evidence="2">FF10</strain>
    </source>
</reference>
<dbReference type="RefSeq" id="WP_093651079.1">
    <property type="nucleotide sequence ID" value="NZ_CTEN01000004.1"/>
</dbReference>
<dbReference type="Gene3D" id="3.30.1240.10">
    <property type="match status" value="1"/>
</dbReference>
<dbReference type="InterPro" id="IPR006379">
    <property type="entry name" value="HAD-SF_hydro_IIB"/>
</dbReference>
<dbReference type="NCBIfam" id="TIGR01484">
    <property type="entry name" value="HAD-SF-IIB"/>
    <property type="match status" value="1"/>
</dbReference>
<dbReference type="OrthoDB" id="9814970at2"/>
<keyword evidence="1" id="KW-0378">Hydrolase</keyword>
<dbReference type="NCBIfam" id="TIGR00099">
    <property type="entry name" value="Cof-subfamily"/>
    <property type="match status" value="1"/>
</dbReference>
<accession>A0A0E4CTA7</accession>
<evidence type="ECO:0000313" key="1">
    <source>
        <dbReference type="EMBL" id="CQR25536.1"/>
    </source>
</evidence>
<dbReference type="InterPro" id="IPR000150">
    <property type="entry name" value="Cof"/>
</dbReference>
<dbReference type="Proteomes" id="UP000198604">
    <property type="component" value="Unassembled WGS sequence"/>
</dbReference>
<dbReference type="Pfam" id="PF08282">
    <property type="entry name" value="Hydrolase_3"/>
    <property type="match status" value="1"/>
</dbReference>
<name>A0A0E4CTA7_9STRE</name>
<dbReference type="GO" id="GO:0000287">
    <property type="term" value="F:magnesium ion binding"/>
    <property type="evidence" value="ECO:0007669"/>
    <property type="project" value="TreeGrafter"/>
</dbReference>
<keyword evidence="2" id="KW-1185">Reference proteome</keyword>
<dbReference type="CDD" id="cd07518">
    <property type="entry name" value="HAD_YbiV-Like"/>
    <property type="match status" value="1"/>
</dbReference>
<dbReference type="AlphaFoldDB" id="A0A0E4CTA7"/>
<proteinExistence type="predicted"/>
<dbReference type="EMBL" id="CTEN01000004">
    <property type="protein sequence ID" value="CQR25536.1"/>
    <property type="molecule type" value="Genomic_DNA"/>
</dbReference>
<evidence type="ECO:0000313" key="2">
    <source>
        <dbReference type="Proteomes" id="UP000198604"/>
    </source>
</evidence>
<protein>
    <submittedName>
        <fullName evidence="1">HAD superfamily hydrolase</fullName>
    </submittedName>
</protein>
<sequence>MAIRKLFVTDLDGTFLRYDHHYDRVALQEILKQFKEKGYLFVAASGRSLLSLKKLFQGLEEDMAFLAENGSLLSYQGQMIFEDKPITSHVYLPLIEAIKMGPFSSTNQILLSAKSGAYVLNEVEENYFKHIEGYYPNLSRVEDFSNITEEIIKLVVTFPEEDLDAANRWLNEHFEGISSVTTGFDSVDIIMSDIHKAVALSKLCDHFGLSHQDVIAFGDNQNDKEMLEFAGTAVATENARDSIKAIADQVIGPCQDDAVIKYIQDYLKK</sequence>
<organism evidence="1 2">
    <name type="scientific">Streptococcus varani</name>
    <dbReference type="NCBI Taxonomy" id="1608583"/>
    <lineage>
        <taxon>Bacteria</taxon>
        <taxon>Bacillati</taxon>
        <taxon>Bacillota</taxon>
        <taxon>Bacilli</taxon>
        <taxon>Lactobacillales</taxon>
        <taxon>Streptococcaceae</taxon>
        <taxon>Streptococcus</taxon>
    </lineage>
</organism>
<dbReference type="STRING" id="1608583.BN1356_01882"/>
<dbReference type="SUPFAM" id="SSF56784">
    <property type="entry name" value="HAD-like"/>
    <property type="match status" value="1"/>
</dbReference>
<dbReference type="PANTHER" id="PTHR10000:SF53">
    <property type="entry name" value="5-AMINO-6-(5-PHOSPHO-D-RIBITYLAMINO)URACIL PHOSPHATASE YBJI-RELATED"/>
    <property type="match status" value="1"/>
</dbReference>
<dbReference type="SFLD" id="SFLDS00003">
    <property type="entry name" value="Haloacid_Dehalogenase"/>
    <property type="match status" value="1"/>
</dbReference>
<dbReference type="GO" id="GO:0016791">
    <property type="term" value="F:phosphatase activity"/>
    <property type="evidence" value="ECO:0007669"/>
    <property type="project" value="TreeGrafter"/>
</dbReference>
<dbReference type="Gene3D" id="3.40.50.1000">
    <property type="entry name" value="HAD superfamily/HAD-like"/>
    <property type="match status" value="1"/>
</dbReference>
<dbReference type="GO" id="GO:0005829">
    <property type="term" value="C:cytosol"/>
    <property type="evidence" value="ECO:0007669"/>
    <property type="project" value="TreeGrafter"/>
</dbReference>